<proteinExistence type="predicted"/>
<gene>
    <name evidence="1" type="ORF">SS1G_03501</name>
</gene>
<dbReference type="InParanoid" id="A7EDW1"/>
<reference evidence="2" key="1">
    <citation type="journal article" date="2011" name="PLoS Genet.">
        <title>Genomic analysis of the necrotrophic fungal pathogens Sclerotinia sclerotiorum and Botrytis cinerea.</title>
        <authorList>
            <person name="Amselem J."/>
            <person name="Cuomo C.A."/>
            <person name="van Kan J.A."/>
            <person name="Viaud M."/>
            <person name="Benito E.P."/>
            <person name="Couloux A."/>
            <person name="Coutinho P.M."/>
            <person name="de Vries R.P."/>
            <person name="Dyer P.S."/>
            <person name="Fillinger S."/>
            <person name="Fournier E."/>
            <person name="Gout L."/>
            <person name="Hahn M."/>
            <person name="Kohn L."/>
            <person name="Lapalu N."/>
            <person name="Plummer K.M."/>
            <person name="Pradier J.M."/>
            <person name="Quevillon E."/>
            <person name="Sharon A."/>
            <person name="Simon A."/>
            <person name="ten Have A."/>
            <person name="Tudzynski B."/>
            <person name="Tudzynski P."/>
            <person name="Wincker P."/>
            <person name="Andrew M."/>
            <person name="Anthouard V."/>
            <person name="Beever R.E."/>
            <person name="Beffa R."/>
            <person name="Benoit I."/>
            <person name="Bouzid O."/>
            <person name="Brault B."/>
            <person name="Chen Z."/>
            <person name="Choquer M."/>
            <person name="Collemare J."/>
            <person name="Cotton P."/>
            <person name="Danchin E.G."/>
            <person name="Da Silva C."/>
            <person name="Gautier A."/>
            <person name="Giraud C."/>
            <person name="Giraud T."/>
            <person name="Gonzalez C."/>
            <person name="Grossetete S."/>
            <person name="Guldener U."/>
            <person name="Henrissat B."/>
            <person name="Howlett B.J."/>
            <person name="Kodira C."/>
            <person name="Kretschmer M."/>
            <person name="Lappartient A."/>
            <person name="Leroch M."/>
            <person name="Levis C."/>
            <person name="Mauceli E."/>
            <person name="Neuveglise C."/>
            <person name="Oeser B."/>
            <person name="Pearson M."/>
            <person name="Poulain J."/>
            <person name="Poussereau N."/>
            <person name="Quesneville H."/>
            <person name="Rascle C."/>
            <person name="Schumacher J."/>
            <person name="Segurens B."/>
            <person name="Sexton A."/>
            <person name="Silva E."/>
            <person name="Sirven C."/>
            <person name="Soanes D.M."/>
            <person name="Talbot N.J."/>
            <person name="Templeton M."/>
            <person name="Yandava C."/>
            <person name="Yarden O."/>
            <person name="Zeng Q."/>
            <person name="Rollins J.A."/>
            <person name="Lebrun M.H."/>
            <person name="Dickman M."/>
        </authorList>
    </citation>
    <scope>NUCLEOTIDE SEQUENCE [LARGE SCALE GENOMIC DNA]</scope>
    <source>
        <strain evidence="2">ATCC 18683 / 1980 / Ss-1</strain>
    </source>
</reference>
<dbReference type="KEGG" id="ssl:SS1G_03501"/>
<evidence type="ECO:0000313" key="2">
    <source>
        <dbReference type="Proteomes" id="UP000001312"/>
    </source>
</evidence>
<dbReference type="AlphaFoldDB" id="A7EDW1"/>
<dbReference type="Proteomes" id="UP000001312">
    <property type="component" value="Unassembled WGS sequence"/>
</dbReference>
<keyword evidence="2" id="KW-1185">Reference proteome</keyword>
<dbReference type="GeneID" id="5491715"/>
<protein>
    <submittedName>
        <fullName evidence="1">Uncharacterized protein</fullName>
    </submittedName>
</protein>
<accession>A7EDW1</accession>
<sequence>MSHRQYKEEPGVNVVNNEHKSQGALLWIRLQGQASLHTTSKQGSMASIIFQNIKLSWTRAIVDS</sequence>
<dbReference type="HOGENOM" id="CLU_2868963_0_0_1"/>
<organism evidence="1 2">
    <name type="scientific">Sclerotinia sclerotiorum (strain ATCC 18683 / 1980 / Ss-1)</name>
    <name type="common">White mold</name>
    <name type="synonym">Whetzelinia sclerotiorum</name>
    <dbReference type="NCBI Taxonomy" id="665079"/>
    <lineage>
        <taxon>Eukaryota</taxon>
        <taxon>Fungi</taxon>
        <taxon>Dikarya</taxon>
        <taxon>Ascomycota</taxon>
        <taxon>Pezizomycotina</taxon>
        <taxon>Leotiomycetes</taxon>
        <taxon>Helotiales</taxon>
        <taxon>Sclerotiniaceae</taxon>
        <taxon>Sclerotinia</taxon>
    </lineage>
</organism>
<evidence type="ECO:0000313" key="1">
    <source>
        <dbReference type="EMBL" id="EDO01027.1"/>
    </source>
</evidence>
<dbReference type="RefSeq" id="XP_001595412.1">
    <property type="nucleotide sequence ID" value="XM_001595362.1"/>
</dbReference>
<name>A7EDW1_SCLS1</name>
<dbReference type="EMBL" id="CH476624">
    <property type="protein sequence ID" value="EDO01027.1"/>
    <property type="molecule type" value="Genomic_DNA"/>
</dbReference>